<dbReference type="InterPro" id="IPR016634">
    <property type="entry name" value="CapW-like"/>
</dbReference>
<reference evidence="4 5" key="1">
    <citation type="submission" date="2023-10" db="EMBL/GenBank/DDBJ databases">
        <title>Characteristics and mechanism of a salt-tolerant marine origin heterotrophic nitrifying- aerobic denitrifying bacteria Marinobacter xestospongiae HN1.</title>
        <authorList>
            <person name="Qi R."/>
        </authorList>
    </citation>
    <scope>NUCLEOTIDE SEQUENCE [LARGE SCALE GENOMIC DNA]</scope>
    <source>
        <strain evidence="4 5">HN1</strain>
    </source>
</reference>
<comment type="caution">
    <text evidence="4">The sequence shown here is derived from an EMBL/GenBank/DDBJ whole genome shotgun (WGS) entry which is preliminary data.</text>
</comment>
<sequence length="295" mass="34084">MKKTEWPIRWDLLLRYRLIEIIALWEGRLTTNHICHGFGIGRQQASKDINTYLRELAPGNLEYDRHLKGYVPAENFQPVVTQGEAEEYFDLIRRNEVLSQTFETLDIGLPNSRILRLPRRLAEPTLARTVIAAIRQGRKLRAQYLSMDSADAEQCLLEPHTLICGLDRWYVRGWCHNSEQFRDFRLSRFRQPLTLLNERARHGHHLDEDWQQLVTLVFQPSQRFNHHQRDLIAHDYGMTDQRLELTTRAALAPHLLRQAGLGDATADTAELELISQTEAAAPPEATAQPRALAEA</sequence>
<feature type="domain" description="WYL" evidence="1">
    <location>
        <begin position="128"/>
        <end position="191"/>
    </location>
</feature>
<dbReference type="InterPro" id="IPR026881">
    <property type="entry name" value="WYL_dom"/>
</dbReference>
<dbReference type="EMBL" id="JAWIIJ010000008">
    <property type="protein sequence ID" value="MDV2079499.1"/>
    <property type="molecule type" value="Genomic_DNA"/>
</dbReference>
<dbReference type="Pfam" id="PF13280">
    <property type="entry name" value="WYL"/>
    <property type="match status" value="1"/>
</dbReference>
<dbReference type="RefSeq" id="WP_316974045.1">
    <property type="nucleotide sequence ID" value="NZ_JAWIIJ010000008.1"/>
</dbReference>
<accession>A0ABU3VYX7</accession>
<dbReference type="PANTHER" id="PTHR34580:SF3">
    <property type="entry name" value="PROTEIN PAFB"/>
    <property type="match status" value="1"/>
</dbReference>
<feature type="domain" description="DNA-binding transcriptional repressor CapW winged helix-turn-helix" evidence="3">
    <location>
        <begin position="11"/>
        <end position="93"/>
    </location>
</feature>
<evidence type="ECO:0000259" key="3">
    <source>
        <dbReference type="Pfam" id="PF26109"/>
    </source>
</evidence>
<dbReference type="Pfam" id="PF26107">
    <property type="entry name" value="BrxR_CTD"/>
    <property type="match status" value="1"/>
</dbReference>
<proteinExistence type="predicted"/>
<evidence type="ECO:0000259" key="2">
    <source>
        <dbReference type="Pfam" id="PF26107"/>
    </source>
</evidence>
<dbReference type="InterPro" id="IPR059020">
    <property type="entry name" value="CapW_CTD"/>
</dbReference>
<keyword evidence="5" id="KW-1185">Reference proteome</keyword>
<evidence type="ECO:0000259" key="1">
    <source>
        <dbReference type="Pfam" id="PF13280"/>
    </source>
</evidence>
<protein>
    <submittedName>
        <fullName evidence="4">WYL domain-containing protein</fullName>
    </submittedName>
</protein>
<organism evidence="4 5">
    <name type="scientific">Marinobacter xestospongiae</name>
    <dbReference type="NCBI Taxonomy" id="994319"/>
    <lineage>
        <taxon>Bacteria</taxon>
        <taxon>Pseudomonadati</taxon>
        <taxon>Pseudomonadota</taxon>
        <taxon>Gammaproteobacteria</taxon>
        <taxon>Pseudomonadales</taxon>
        <taxon>Marinobacteraceae</taxon>
        <taxon>Marinobacter</taxon>
    </lineage>
</organism>
<dbReference type="Proteomes" id="UP001269819">
    <property type="component" value="Unassembled WGS sequence"/>
</dbReference>
<name>A0ABU3VYX7_9GAMM</name>
<dbReference type="InterPro" id="IPR051534">
    <property type="entry name" value="CBASS_pafABC_assoc_protein"/>
</dbReference>
<feature type="domain" description="DNA-binding transcriptional repressor CapW C-terminal dimerisation" evidence="2">
    <location>
        <begin position="214"/>
        <end position="267"/>
    </location>
</feature>
<gene>
    <name evidence="4" type="ORF">RYS15_12470</name>
</gene>
<evidence type="ECO:0000313" key="5">
    <source>
        <dbReference type="Proteomes" id="UP001269819"/>
    </source>
</evidence>
<dbReference type="Pfam" id="PF26109">
    <property type="entry name" value="WHD_BrxR"/>
    <property type="match status" value="1"/>
</dbReference>
<dbReference type="PIRSF" id="PIRSF015558">
    <property type="entry name" value="Txn_reg_DeoR_prd"/>
    <property type="match status" value="1"/>
</dbReference>
<dbReference type="InterPro" id="IPR059019">
    <property type="entry name" value="WHD_CapW"/>
</dbReference>
<dbReference type="PANTHER" id="PTHR34580">
    <property type="match status" value="1"/>
</dbReference>
<evidence type="ECO:0000313" key="4">
    <source>
        <dbReference type="EMBL" id="MDV2079499.1"/>
    </source>
</evidence>
<dbReference type="PROSITE" id="PS52050">
    <property type="entry name" value="WYL"/>
    <property type="match status" value="1"/>
</dbReference>